<keyword evidence="1" id="KW-0808">Transferase</keyword>
<dbReference type="InterPro" id="IPR036890">
    <property type="entry name" value="HATPase_C_sf"/>
</dbReference>
<dbReference type="SUPFAM" id="SSF55874">
    <property type="entry name" value="ATPase domain of HSP90 chaperone/DNA topoisomerase II/histidine kinase"/>
    <property type="match status" value="1"/>
</dbReference>
<comment type="caution">
    <text evidence="3">The sequence shown here is derived from an EMBL/GenBank/DDBJ whole genome shotgun (WGS) entry which is preliminary data.</text>
</comment>
<dbReference type="PANTHER" id="PTHR35526">
    <property type="entry name" value="ANTI-SIGMA-F FACTOR RSBW-RELATED"/>
    <property type="match status" value="1"/>
</dbReference>
<dbReference type="OrthoDB" id="9767435at2"/>
<dbReference type="AlphaFoldDB" id="A0A844FE52"/>
<reference evidence="3 4" key="1">
    <citation type="submission" date="2019-08" db="EMBL/GenBank/DDBJ databases">
        <title>In-depth cultivation of the pig gut microbiome towards novel bacterial diversity and tailored functional studies.</title>
        <authorList>
            <person name="Wylensek D."/>
            <person name="Hitch T.C.A."/>
            <person name="Clavel T."/>
        </authorList>
    </citation>
    <scope>NUCLEOTIDE SEQUENCE [LARGE SCALE GENOMIC DNA]</scope>
    <source>
        <strain evidence="3 4">Med78-601-WT-4W-RMD-3</strain>
    </source>
</reference>
<evidence type="ECO:0000313" key="3">
    <source>
        <dbReference type="EMBL" id="MSS42242.1"/>
    </source>
</evidence>
<keyword evidence="3" id="KW-0547">Nucleotide-binding</keyword>
<dbReference type="PANTHER" id="PTHR35526:SF3">
    <property type="entry name" value="ANTI-SIGMA-F FACTOR RSBW"/>
    <property type="match status" value="1"/>
</dbReference>
<dbReference type="GO" id="GO:0004674">
    <property type="term" value="F:protein serine/threonine kinase activity"/>
    <property type="evidence" value="ECO:0007669"/>
    <property type="project" value="UniProtKB-KW"/>
</dbReference>
<keyword evidence="1" id="KW-0418">Kinase</keyword>
<proteinExistence type="predicted"/>
<organism evidence="3 4">
    <name type="scientific">Anaerosalibacter bizertensis</name>
    <dbReference type="NCBI Taxonomy" id="932217"/>
    <lineage>
        <taxon>Bacteria</taxon>
        <taxon>Bacillati</taxon>
        <taxon>Bacillota</taxon>
        <taxon>Tissierellia</taxon>
        <taxon>Tissierellales</taxon>
        <taxon>Sporanaerobacteraceae</taxon>
        <taxon>Anaerosalibacter</taxon>
    </lineage>
</organism>
<dbReference type="Gene3D" id="3.30.565.10">
    <property type="entry name" value="Histidine kinase-like ATPase, C-terminal domain"/>
    <property type="match status" value="1"/>
</dbReference>
<evidence type="ECO:0000256" key="1">
    <source>
        <dbReference type="ARBA" id="ARBA00022527"/>
    </source>
</evidence>
<keyword evidence="1" id="KW-0723">Serine/threonine-protein kinase</keyword>
<accession>A0A844FE52</accession>
<dbReference type="EMBL" id="VULR01000001">
    <property type="protein sequence ID" value="MSS42242.1"/>
    <property type="molecule type" value="Genomic_DNA"/>
</dbReference>
<dbReference type="GO" id="GO:0005524">
    <property type="term" value="F:ATP binding"/>
    <property type="evidence" value="ECO:0007669"/>
    <property type="project" value="UniProtKB-KW"/>
</dbReference>
<evidence type="ECO:0000313" key="4">
    <source>
        <dbReference type="Proteomes" id="UP000462760"/>
    </source>
</evidence>
<gene>
    <name evidence="3" type="ORF">FYJ27_00630</name>
</gene>
<dbReference type="InterPro" id="IPR003594">
    <property type="entry name" value="HATPase_dom"/>
</dbReference>
<dbReference type="InterPro" id="IPR050267">
    <property type="entry name" value="Anti-sigma-factor_SerPK"/>
</dbReference>
<dbReference type="Pfam" id="PF13581">
    <property type="entry name" value="HATPase_c_2"/>
    <property type="match status" value="1"/>
</dbReference>
<name>A0A844FE52_9FIRM</name>
<dbReference type="CDD" id="cd16936">
    <property type="entry name" value="HATPase_RsbW-like"/>
    <property type="match status" value="1"/>
</dbReference>
<dbReference type="RefSeq" id="WP_154481548.1">
    <property type="nucleotide sequence ID" value="NZ_VULR01000001.1"/>
</dbReference>
<keyword evidence="3" id="KW-0067">ATP-binding</keyword>
<dbReference type="Proteomes" id="UP000462760">
    <property type="component" value="Unassembled WGS sequence"/>
</dbReference>
<sequence length="128" mass="14387">MSFKFDGSVCSDLHVIKDFIDNVLEKLNGIIEDETIMFEIKLILNELVANGAIHGNAYDREKLVNLSVEVLEDLIRIEVTDEGEGFECDLKSYDPLALKCSGRGLVIVNGLSDEFYVKKNKIVSVKYL</sequence>
<protein>
    <submittedName>
        <fullName evidence="3">ATP-binding protein</fullName>
    </submittedName>
</protein>
<evidence type="ECO:0000259" key="2">
    <source>
        <dbReference type="Pfam" id="PF13581"/>
    </source>
</evidence>
<feature type="domain" description="Histidine kinase/HSP90-like ATPase" evidence="2">
    <location>
        <begin position="17"/>
        <end position="118"/>
    </location>
</feature>